<dbReference type="SUPFAM" id="SSF52540">
    <property type="entry name" value="P-loop containing nucleoside triphosphate hydrolases"/>
    <property type="match status" value="1"/>
</dbReference>
<dbReference type="Proteomes" id="UP001345219">
    <property type="component" value="Chromosome 1"/>
</dbReference>
<comment type="similarity">
    <text evidence="1">Belongs to the TRAFAC class myosin-kinesin ATPase superfamily. Kinesin family. KIN-7 subfamily.</text>
</comment>
<dbReference type="GO" id="GO:0005524">
    <property type="term" value="F:ATP binding"/>
    <property type="evidence" value="ECO:0007669"/>
    <property type="project" value="UniProtKB-UniRule"/>
</dbReference>
<gene>
    <name evidence="10" type="ORF">SAY87_001006</name>
</gene>
<name>A0AAN7JHC4_9MYRT</name>
<evidence type="ECO:0000256" key="1">
    <source>
        <dbReference type="ARBA" id="ARBA00007310"/>
    </source>
</evidence>
<evidence type="ECO:0000313" key="10">
    <source>
        <dbReference type="EMBL" id="KAK4743005.1"/>
    </source>
</evidence>
<evidence type="ECO:0000256" key="6">
    <source>
        <dbReference type="PROSITE-ProRule" id="PRU00283"/>
    </source>
</evidence>
<proteinExistence type="inferred from homology"/>
<keyword evidence="8" id="KW-0175">Coiled coil</keyword>
<dbReference type="InterPro" id="IPR027640">
    <property type="entry name" value="Kinesin-like_fam"/>
</dbReference>
<dbReference type="InterPro" id="IPR036961">
    <property type="entry name" value="Kinesin_motor_dom_sf"/>
</dbReference>
<comment type="caution">
    <text evidence="10">The sequence shown here is derived from an EMBL/GenBank/DDBJ whole genome shotgun (WGS) entry which is preliminary data.</text>
</comment>
<reference evidence="10 11" key="1">
    <citation type="journal article" date="2023" name="Hortic Res">
        <title>Pangenome of water caltrop reveals structural variations and asymmetric subgenome divergence after allopolyploidization.</title>
        <authorList>
            <person name="Zhang X."/>
            <person name="Chen Y."/>
            <person name="Wang L."/>
            <person name="Yuan Y."/>
            <person name="Fang M."/>
            <person name="Shi L."/>
            <person name="Lu R."/>
            <person name="Comes H.P."/>
            <person name="Ma Y."/>
            <person name="Chen Y."/>
            <person name="Huang G."/>
            <person name="Zhou Y."/>
            <person name="Zheng Z."/>
            <person name="Qiu Y."/>
        </authorList>
    </citation>
    <scope>NUCLEOTIDE SEQUENCE [LARGE SCALE GENOMIC DNA]</scope>
    <source>
        <tissue evidence="10">Roots</tissue>
    </source>
</reference>
<dbReference type="SMART" id="SM00129">
    <property type="entry name" value="KISc"/>
    <property type="match status" value="1"/>
</dbReference>
<organism evidence="10 11">
    <name type="scientific">Trapa incisa</name>
    <dbReference type="NCBI Taxonomy" id="236973"/>
    <lineage>
        <taxon>Eukaryota</taxon>
        <taxon>Viridiplantae</taxon>
        <taxon>Streptophyta</taxon>
        <taxon>Embryophyta</taxon>
        <taxon>Tracheophyta</taxon>
        <taxon>Spermatophyta</taxon>
        <taxon>Magnoliopsida</taxon>
        <taxon>eudicotyledons</taxon>
        <taxon>Gunneridae</taxon>
        <taxon>Pentapetalae</taxon>
        <taxon>rosids</taxon>
        <taxon>malvids</taxon>
        <taxon>Myrtales</taxon>
        <taxon>Lythraceae</taxon>
        <taxon>Trapa</taxon>
    </lineage>
</organism>
<dbReference type="GO" id="GO:0003777">
    <property type="term" value="F:microtubule motor activity"/>
    <property type="evidence" value="ECO:0007669"/>
    <property type="project" value="InterPro"/>
</dbReference>
<evidence type="ECO:0000256" key="7">
    <source>
        <dbReference type="RuleBase" id="RU000394"/>
    </source>
</evidence>
<dbReference type="GO" id="GO:0008017">
    <property type="term" value="F:microtubule binding"/>
    <property type="evidence" value="ECO:0007669"/>
    <property type="project" value="InterPro"/>
</dbReference>
<sequence>MRLGTLSRIGFGSLEAISSRISQVPDEAESEGGMVEETALGITPAEEKIYVSVRLRPLNEKEIARNDVSDWECINGDTIIYRNTLYVSEPSVYPNTYTFDRVFGYGSSTRQVYEDGAKEVVLSVVSGINANVFAYGQTSSGKTYTMSGVTEYAIADIYNYIEQHKEREFILKFSAMEIYNECVRDLLSDDFTPLRLLDDPEKGTLIEKLTEEPLKDWNHFQELLSVCEAQRQIGETALNETSSRSHKILRLIIESSPPELSGKNNSSMLAATVNFVDLAGSEWASQSLSAGTSKGRTGHIPFTDSKLTPILQSLLGGNARTSIICTMSPARSHVEQSRNTLLFASCAKEVTNAQVNVVMSDKGLLKHLQRELSRLENELRIPGLSTIISDSAALLREKDLHMEELKNEIAKLTQQRDQLQSEVEELRRLMEDGGYSTVQDYSTYPKLRVRCSRDYENMSDKPTVDPQCINIGIRSFDASEYSDGHSVTDSEEQAVRIPDFGINSSGSDVFSQLSIPVPGVGRTSILSQDESGECRDDDSEEFCKVVRCIEMDDEGSNMHLVCNNSRACIQNTRSNQPSYLIEKEDDSMGLEDLDNGDEVQSESHGSSYFKEINQLESVPYAFASSPPEQSIEILQEKELPSSESFKKFMRSRSCKASLMGSLSLSFNEKVEVNGRLAPIEYEENTGTPQRYSRKISSLNDAAPNVLDDAAHNNLERSISYLNNQCPNQENSKIEISGDEENHCNSSSVPETQNPINAHQEAQPVDTEVQVPKENNIIASSVKNVGLDPVQEDPESPEQWHLQFRRIQKEIIELWDACNVSLVHRTYFFLLFKGDPADSIYLEVELRRLSFLKDTFDRDSQSVQGGRTLSAPSSLRDLRQERQMLCKQLQKKLTTVDREKLFLGWGIGLDSRNRSLQLAHLLWTRTEDLDHISDSASIVAMLVDFVLPEKPPKEMFTLNFAPQTSGRRWSAFRKRVLSLL</sequence>
<dbReference type="PROSITE" id="PS50067">
    <property type="entry name" value="KINESIN_MOTOR_2"/>
    <property type="match status" value="1"/>
</dbReference>
<dbReference type="PROSITE" id="PS00411">
    <property type="entry name" value="KINESIN_MOTOR_1"/>
    <property type="match status" value="1"/>
</dbReference>
<evidence type="ECO:0000313" key="11">
    <source>
        <dbReference type="Proteomes" id="UP001345219"/>
    </source>
</evidence>
<dbReference type="PANTHER" id="PTHR47968:SF55">
    <property type="entry name" value="KINESIN-LIKE PROTEIN KIN-7H"/>
    <property type="match status" value="1"/>
</dbReference>
<evidence type="ECO:0000259" key="9">
    <source>
        <dbReference type="PROSITE" id="PS50067"/>
    </source>
</evidence>
<feature type="binding site" evidence="6">
    <location>
        <begin position="136"/>
        <end position="143"/>
    </location>
    <ligand>
        <name>ATP</name>
        <dbReference type="ChEBI" id="CHEBI:30616"/>
    </ligand>
</feature>
<keyword evidence="3 6" id="KW-0547">Nucleotide-binding</keyword>
<protein>
    <recommendedName>
        <fullName evidence="7">Kinesin-like protein</fullName>
    </recommendedName>
</protein>
<dbReference type="GO" id="GO:0007018">
    <property type="term" value="P:microtubule-based movement"/>
    <property type="evidence" value="ECO:0007669"/>
    <property type="project" value="InterPro"/>
</dbReference>
<dbReference type="AlphaFoldDB" id="A0AAN7JHC4"/>
<keyword evidence="11" id="KW-1185">Reference proteome</keyword>
<dbReference type="GO" id="GO:0005874">
    <property type="term" value="C:microtubule"/>
    <property type="evidence" value="ECO:0007669"/>
    <property type="project" value="UniProtKB-KW"/>
</dbReference>
<keyword evidence="2 7" id="KW-0493">Microtubule</keyword>
<dbReference type="Pfam" id="PF11995">
    <property type="entry name" value="DUF3490"/>
    <property type="match status" value="1"/>
</dbReference>
<feature type="coiled-coil region" evidence="8">
    <location>
        <begin position="358"/>
        <end position="432"/>
    </location>
</feature>
<evidence type="ECO:0000256" key="5">
    <source>
        <dbReference type="ARBA" id="ARBA00023175"/>
    </source>
</evidence>
<evidence type="ECO:0000256" key="3">
    <source>
        <dbReference type="ARBA" id="ARBA00022741"/>
    </source>
</evidence>
<dbReference type="InterPro" id="IPR027417">
    <property type="entry name" value="P-loop_NTPase"/>
</dbReference>
<keyword evidence="5 6" id="KW-0505">Motor protein</keyword>
<evidence type="ECO:0000256" key="2">
    <source>
        <dbReference type="ARBA" id="ARBA00022701"/>
    </source>
</evidence>
<evidence type="ECO:0000256" key="4">
    <source>
        <dbReference type="ARBA" id="ARBA00022840"/>
    </source>
</evidence>
<dbReference type="InterPro" id="IPR021881">
    <property type="entry name" value="NACK_C"/>
</dbReference>
<feature type="domain" description="Kinesin motor" evidence="9">
    <location>
        <begin position="48"/>
        <end position="350"/>
    </location>
</feature>
<evidence type="ECO:0000256" key="8">
    <source>
        <dbReference type="SAM" id="Coils"/>
    </source>
</evidence>
<dbReference type="InterPro" id="IPR019821">
    <property type="entry name" value="Kinesin_motor_CS"/>
</dbReference>
<dbReference type="PRINTS" id="PR00380">
    <property type="entry name" value="KINESINHEAVY"/>
</dbReference>
<accession>A0AAN7JHC4</accession>
<dbReference type="EMBL" id="JAXIOK010000023">
    <property type="protein sequence ID" value="KAK4743005.1"/>
    <property type="molecule type" value="Genomic_DNA"/>
</dbReference>
<keyword evidence="4 6" id="KW-0067">ATP-binding</keyword>
<dbReference type="Pfam" id="PF00225">
    <property type="entry name" value="Kinesin"/>
    <property type="match status" value="2"/>
</dbReference>
<dbReference type="Gene3D" id="3.40.850.10">
    <property type="entry name" value="Kinesin motor domain"/>
    <property type="match status" value="1"/>
</dbReference>
<dbReference type="CDD" id="cd14686">
    <property type="entry name" value="bZIP"/>
    <property type="match status" value="1"/>
</dbReference>
<dbReference type="InterPro" id="IPR001752">
    <property type="entry name" value="Kinesin_motor_dom"/>
</dbReference>
<dbReference type="PANTHER" id="PTHR47968">
    <property type="entry name" value="CENTROMERE PROTEIN E"/>
    <property type="match status" value="1"/>
</dbReference>